<evidence type="ECO:0000313" key="4">
    <source>
        <dbReference type="Proteomes" id="UP000676565"/>
    </source>
</evidence>
<dbReference type="EMBL" id="JAGKQQ010000001">
    <property type="protein sequence ID" value="MBP3956017.1"/>
    <property type="molecule type" value="Genomic_DNA"/>
</dbReference>
<proteinExistence type="predicted"/>
<dbReference type="PANTHER" id="PTHR22946">
    <property type="entry name" value="DIENELACTONE HYDROLASE DOMAIN-CONTAINING PROTEIN-RELATED"/>
    <property type="match status" value="1"/>
</dbReference>
<feature type="chain" id="PRO_5045167441" evidence="1">
    <location>
        <begin position="24"/>
        <end position="612"/>
    </location>
</feature>
<feature type="domain" description="Acetyl xylan esterase" evidence="2">
    <location>
        <begin position="80"/>
        <end position="233"/>
    </location>
</feature>
<evidence type="ECO:0000259" key="2">
    <source>
        <dbReference type="Pfam" id="PF05448"/>
    </source>
</evidence>
<evidence type="ECO:0000313" key="3">
    <source>
        <dbReference type="EMBL" id="MBP3956017.1"/>
    </source>
</evidence>
<sequence length="612" mass="67500">MRTVLRLICSVALVAALVPTAGSGEPAAPPSTKEPKVETIDDLWAGFDPRALPLEIEVVQSWDEGDLTVDAIYFNGEEFGGQTTRIFGYLGRPNKVKGKIPGVLHIHGGGQTAVRDWPRFWAARGYACLSFDFCGNTNLPELGPGYKREHYTHWGKVPADMLKIGAGTQMTPTPRHNPWYHWTLAARRGLTLLERYCEVDAEKLGVFGVSVGGTLTWSVASVDSRVKAAAPIYGCGWEFYQYPPDPAAPAGADLKLWRKLIAPEAHAPRVKCPLLYLSATNDGHGRMDLAFRTLDTLGSKDRGQVFSPNYDHHIEPAEAKSLPLFMDCHLKGTPAKWPATPELGFAAGAGGTPEVRVVPANPEQVERVDVYYCLNNDRPTTRFWRTAGVVRRVKDTFTAPAPILAPTDVLFAFANVSYESGARISSRLVKRAAADIAGAKPTLERQLLIDAMDAPTDWNWVPANTDPCRDVSFFSEWTGPTGARGFTLDPKTFGYGGAMPYYFGTRKIGDPQFRGTGRKSLLLDYPAENVPEKLTVRLTNRVPGQNQTEFTAAITLPQRGEGAWRTIRMEAGDFHDATKKALPNWDRVEFFVLNGTNPANKPPVFKRLRWSE</sequence>
<keyword evidence="4" id="KW-1185">Reference proteome</keyword>
<dbReference type="RefSeq" id="WP_210654058.1">
    <property type="nucleotide sequence ID" value="NZ_JAGKQQ010000001.1"/>
</dbReference>
<comment type="caution">
    <text evidence="3">The sequence shown here is derived from an EMBL/GenBank/DDBJ whole genome shotgun (WGS) entry which is preliminary data.</text>
</comment>
<name>A0ABS5BQK7_9BACT</name>
<reference evidence="3 4" key="1">
    <citation type="submission" date="2021-04" db="EMBL/GenBank/DDBJ databases">
        <authorList>
            <person name="Ivanova A."/>
        </authorList>
    </citation>
    <scope>NUCLEOTIDE SEQUENCE [LARGE SCALE GENOMIC DNA]</scope>
    <source>
        <strain evidence="3 4">G18</strain>
    </source>
</reference>
<dbReference type="InterPro" id="IPR050261">
    <property type="entry name" value="FrsA_esterase"/>
</dbReference>
<gene>
    <name evidence="3" type="ORF">J8F10_12045</name>
</gene>
<keyword evidence="1" id="KW-0732">Signal</keyword>
<dbReference type="InterPro" id="IPR008391">
    <property type="entry name" value="AXE1_dom"/>
</dbReference>
<dbReference type="Gene3D" id="3.40.50.1820">
    <property type="entry name" value="alpha/beta hydrolase"/>
    <property type="match status" value="1"/>
</dbReference>
<dbReference type="Proteomes" id="UP000676565">
    <property type="component" value="Unassembled WGS sequence"/>
</dbReference>
<protein>
    <submittedName>
        <fullName evidence="3">Acetylxylan esterase</fullName>
    </submittedName>
</protein>
<evidence type="ECO:0000256" key="1">
    <source>
        <dbReference type="SAM" id="SignalP"/>
    </source>
</evidence>
<dbReference type="SUPFAM" id="SSF53474">
    <property type="entry name" value="alpha/beta-Hydrolases"/>
    <property type="match status" value="1"/>
</dbReference>
<dbReference type="Pfam" id="PF05448">
    <property type="entry name" value="AXE1"/>
    <property type="match status" value="1"/>
</dbReference>
<organism evidence="3 4">
    <name type="scientific">Gemmata palustris</name>
    <dbReference type="NCBI Taxonomy" id="2822762"/>
    <lineage>
        <taxon>Bacteria</taxon>
        <taxon>Pseudomonadati</taxon>
        <taxon>Planctomycetota</taxon>
        <taxon>Planctomycetia</taxon>
        <taxon>Gemmatales</taxon>
        <taxon>Gemmataceae</taxon>
        <taxon>Gemmata</taxon>
    </lineage>
</organism>
<dbReference type="PANTHER" id="PTHR22946:SF0">
    <property type="entry name" value="DIENELACTONE HYDROLASE DOMAIN-CONTAINING PROTEIN"/>
    <property type="match status" value="1"/>
</dbReference>
<dbReference type="InterPro" id="IPR029058">
    <property type="entry name" value="AB_hydrolase_fold"/>
</dbReference>
<accession>A0ABS5BQK7</accession>
<feature type="signal peptide" evidence="1">
    <location>
        <begin position="1"/>
        <end position="23"/>
    </location>
</feature>